<dbReference type="Gene3D" id="3.20.20.70">
    <property type="entry name" value="Aldolase class I"/>
    <property type="match status" value="1"/>
</dbReference>
<keyword evidence="7" id="KW-0520">NAD</keyword>
<dbReference type="SUPFAM" id="SSF51395">
    <property type="entry name" value="FMN-linked oxidoreductases"/>
    <property type="match status" value="1"/>
</dbReference>
<evidence type="ECO:0000256" key="2">
    <source>
        <dbReference type="ARBA" id="ARBA00022630"/>
    </source>
</evidence>
<evidence type="ECO:0000256" key="9">
    <source>
        <dbReference type="ARBA" id="ARBA00038890"/>
    </source>
</evidence>
<evidence type="ECO:0000256" key="8">
    <source>
        <dbReference type="ARBA" id="ARBA00038313"/>
    </source>
</evidence>
<feature type="domain" description="DUS-like FMN-binding" evidence="14">
    <location>
        <begin position="21"/>
        <end position="276"/>
    </location>
</feature>
<dbReference type="Proteomes" id="UP001431209">
    <property type="component" value="Unassembled WGS sequence"/>
</dbReference>
<keyword evidence="5" id="KW-0521">NADP</keyword>
<comment type="cofactor">
    <cofactor evidence="1">
        <name>FMN</name>
        <dbReference type="ChEBI" id="CHEBI:58210"/>
    </cofactor>
</comment>
<evidence type="ECO:0000256" key="1">
    <source>
        <dbReference type="ARBA" id="ARBA00001917"/>
    </source>
</evidence>
<keyword evidence="2" id="KW-0285">Flavoprotein</keyword>
<dbReference type="EMBL" id="JAOPGA020000732">
    <property type="protein sequence ID" value="KAL0481110.1"/>
    <property type="molecule type" value="Genomic_DNA"/>
</dbReference>
<comment type="catalytic activity">
    <reaction evidence="12">
        <text>5,6-dihydrouridine(16) in tRNA + NAD(+) = uridine(16) in tRNA + NADH + H(+)</text>
        <dbReference type="Rhea" id="RHEA:53380"/>
        <dbReference type="Rhea" id="RHEA-COMP:13543"/>
        <dbReference type="Rhea" id="RHEA-COMP:13544"/>
        <dbReference type="ChEBI" id="CHEBI:15378"/>
        <dbReference type="ChEBI" id="CHEBI:57540"/>
        <dbReference type="ChEBI" id="CHEBI:57945"/>
        <dbReference type="ChEBI" id="CHEBI:65315"/>
        <dbReference type="ChEBI" id="CHEBI:74443"/>
        <dbReference type="EC" id="1.3.1.88"/>
    </reaction>
    <physiologicalReaction direction="right-to-left" evidence="12">
        <dbReference type="Rhea" id="RHEA:53382"/>
    </physiologicalReaction>
</comment>
<comment type="similarity">
    <text evidence="8">Belongs to the Dus family. Dus1 subfamily.</text>
</comment>
<dbReference type="PANTHER" id="PTHR11082:SF5">
    <property type="entry name" value="TRNA-DIHYDROURIDINE(16_17) SYNTHASE [NAD(P)(+)]-LIKE"/>
    <property type="match status" value="1"/>
</dbReference>
<evidence type="ECO:0000256" key="6">
    <source>
        <dbReference type="ARBA" id="ARBA00023002"/>
    </source>
</evidence>
<protein>
    <recommendedName>
        <fullName evidence="9">tRNA-dihydrouridine(16/17) synthase [NAD(P)(+)]</fullName>
        <ecNumber evidence="9">1.3.1.88</ecNumber>
    </recommendedName>
</protein>
<evidence type="ECO:0000256" key="4">
    <source>
        <dbReference type="ARBA" id="ARBA00022694"/>
    </source>
</evidence>
<dbReference type="InterPro" id="IPR035587">
    <property type="entry name" value="DUS-like_FMN-bd"/>
</dbReference>
<dbReference type="CDD" id="cd02801">
    <property type="entry name" value="DUS_like_FMN"/>
    <property type="match status" value="1"/>
</dbReference>
<keyword evidence="4" id="KW-0819">tRNA processing</keyword>
<evidence type="ECO:0000256" key="10">
    <source>
        <dbReference type="ARBA" id="ARBA00047287"/>
    </source>
</evidence>
<gene>
    <name evidence="15" type="ORF">AKO1_012901</name>
</gene>
<keyword evidence="6" id="KW-0560">Oxidoreductase</keyword>
<dbReference type="GO" id="GO:0017150">
    <property type="term" value="F:tRNA dihydrouridine synthase activity"/>
    <property type="evidence" value="ECO:0007669"/>
    <property type="project" value="InterPro"/>
</dbReference>
<organism evidence="15 16">
    <name type="scientific">Acrasis kona</name>
    <dbReference type="NCBI Taxonomy" id="1008807"/>
    <lineage>
        <taxon>Eukaryota</taxon>
        <taxon>Discoba</taxon>
        <taxon>Heterolobosea</taxon>
        <taxon>Tetramitia</taxon>
        <taxon>Eutetramitia</taxon>
        <taxon>Acrasidae</taxon>
        <taxon>Acrasis</taxon>
    </lineage>
</organism>
<dbReference type="InterPro" id="IPR018517">
    <property type="entry name" value="tRNA_hU_synthase_CS"/>
</dbReference>
<evidence type="ECO:0000256" key="3">
    <source>
        <dbReference type="ARBA" id="ARBA00022643"/>
    </source>
</evidence>
<comment type="catalytic activity">
    <reaction evidence="13">
        <text>5,6-dihydrouridine(17) in tRNA + NADP(+) = uridine(17) in tRNA + NADPH + H(+)</text>
        <dbReference type="Rhea" id="RHEA:53368"/>
        <dbReference type="Rhea" id="RHEA-COMP:13541"/>
        <dbReference type="Rhea" id="RHEA-COMP:13542"/>
        <dbReference type="ChEBI" id="CHEBI:15378"/>
        <dbReference type="ChEBI" id="CHEBI:57783"/>
        <dbReference type="ChEBI" id="CHEBI:58349"/>
        <dbReference type="ChEBI" id="CHEBI:65315"/>
        <dbReference type="ChEBI" id="CHEBI:74443"/>
        <dbReference type="EC" id="1.3.1.88"/>
    </reaction>
    <physiologicalReaction direction="right-to-left" evidence="13">
        <dbReference type="Rhea" id="RHEA:53370"/>
    </physiologicalReaction>
</comment>
<sequence length="325" mass="36899">MSVKLGGYDFYQSIGCPKYAMAPMVEQSELAFRLLCKRYNTQLTYTPMFFSQSFVDDENNRKKYWQSTPDEGPLLVQFCGNDPQVLVQAGKLCLEMPHAKESVVGIDLNLGCPQRFAQKARIGAFLMEEQNLIREIVSTLHRELPVPITCKIRIFKDIQHTIAYAQMIRDAGCQLLAVHGRTREQRGTVQGLADWDAIKIVREHIKDIPVFANGNIRTLKDADDCIEHTGCEGVLSACGLLDTPALFSGVNHDNTKLALEYLELCAAHEPPEHSFMTGHVFKMLKDKVKPYNDLKVLLNTARTRQLMKDVVVELGFREEKEKMYK</sequence>
<comment type="catalytic activity">
    <reaction evidence="11">
        <text>5,6-dihydrouridine(16) in tRNA + NADP(+) = uridine(16) in tRNA + NADPH + H(+)</text>
        <dbReference type="Rhea" id="RHEA:53376"/>
        <dbReference type="Rhea" id="RHEA-COMP:13543"/>
        <dbReference type="Rhea" id="RHEA-COMP:13544"/>
        <dbReference type="ChEBI" id="CHEBI:15378"/>
        <dbReference type="ChEBI" id="CHEBI:57783"/>
        <dbReference type="ChEBI" id="CHEBI:58349"/>
        <dbReference type="ChEBI" id="CHEBI:65315"/>
        <dbReference type="ChEBI" id="CHEBI:74443"/>
        <dbReference type="EC" id="1.3.1.88"/>
    </reaction>
    <physiologicalReaction direction="right-to-left" evidence="11">
        <dbReference type="Rhea" id="RHEA:53378"/>
    </physiologicalReaction>
</comment>
<evidence type="ECO:0000313" key="16">
    <source>
        <dbReference type="Proteomes" id="UP001431209"/>
    </source>
</evidence>
<dbReference type="Pfam" id="PF01207">
    <property type="entry name" value="Dus"/>
    <property type="match status" value="1"/>
</dbReference>
<dbReference type="AlphaFoldDB" id="A0AAW2YWG9"/>
<accession>A0AAW2YWG9</accession>
<dbReference type="GO" id="GO:0050660">
    <property type="term" value="F:flavin adenine dinucleotide binding"/>
    <property type="evidence" value="ECO:0007669"/>
    <property type="project" value="InterPro"/>
</dbReference>
<evidence type="ECO:0000259" key="14">
    <source>
        <dbReference type="Pfam" id="PF01207"/>
    </source>
</evidence>
<dbReference type="PROSITE" id="PS01136">
    <property type="entry name" value="UPF0034"/>
    <property type="match status" value="1"/>
</dbReference>
<evidence type="ECO:0000256" key="11">
    <source>
        <dbReference type="ARBA" id="ARBA00047652"/>
    </source>
</evidence>
<evidence type="ECO:0000256" key="5">
    <source>
        <dbReference type="ARBA" id="ARBA00022857"/>
    </source>
</evidence>
<keyword evidence="3" id="KW-0288">FMN</keyword>
<dbReference type="PANTHER" id="PTHR11082">
    <property type="entry name" value="TRNA-DIHYDROURIDINE SYNTHASE"/>
    <property type="match status" value="1"/>
</dbReference>
<dbReference type="InterPro" id="IPR013785">
    <property type="entry name" value="Aldolase_TIM"/>
</dbReference>
<evidence type="ECO:0000256" key="12">
    <source>
        <dbReference type="ARBA" id="ARBA00048934"/>
    </source>
</evidence>
<proteinExistence type="inferred from homology"/>
<dbReference type="EC" id="1.3.1.88" evidence="9"/>
<evidence type="ECO:0000256" key="7">
    <source>
        <dbReference type="ARBA" id="ARBA00023027"/>
    </source>
</evidence>
<comment type="catalytic activity">
    <reaction evidence="10">
        <text>5,6-dihydrouridine(17) in tRNA + NAD(+) = uridine(17) in tRNA + NADH + H(+)</text>
        <dbReference type="Rhea" id="RHEA:53372"/>
        <dbReference type="Rhea" id="RHEA-COMP:13541"/>
        <dbReference type="Rhea" id="RHEA-COMP:13542"/>
        <dbReference type="ChEBI" id="CHEBI:15378"/>
        <dbReference type="ChEBI" id="CHEBI:57540"/>
        <dbReference type="ChEBI" id="CHEBI:57945"/>
        <dbReference type="ChEBI" id="CHEBI:65315"/>
        <dbReference type="ChEBI" id="CHEBI:74443"/>
        <dbReference type="EC" id="1.3.1.88"/>
    </reaction>
    <physiologicalReaction direction="right-to-left" evidence="10">
        <dbReference type="Rhea" id="RHEA:53374"/>
    </physiologicalReaction>
</comment>
<reference evidence="15 16" key="1">
    <citation type="submission" date="2024-03" db="EMBL/GenBank/DDBJ databases">
        <title>The Acrasis kona genome and developmental transcriptomes reveal deep origins of eukaryotic multicellular pathways.</title>
        <authorList>
            <person name="Sheikh S."/>
            <person name="Fu C.-J."/>
            <person name="Brown M.W."/>
            <person name="Baldauf S.L."/>
        </authorList>
    </citation>
    <scope>NUCLEOTIDE SEQUENCE [LARGE SCALE GENOMIC DNA]</scope>
    <source>
        <strain evidence="15 16">ATCC MYA-3509</strain>
    </source>
</reference>
<comment type="caution">
    <text evidence="15">The sequence shown here is derived from an EMBL/GenBank/DDBJ whole genome shotgun (WGS) entry which is preliminary data.</text>
</comment>
<keyword evidence="16" id="KW-1185">Reference proteome</keyword>
<evidence type="ECO:0000313" key="15">
    <source>
        <dbReference type="EMBL" id="KAL0481110.1"/>
    </source>
</evidence>
<evidence type="ECO:0000256" key="13">
    <source>
        <dbReference type="ARBA" id="ARBA00049467"/>
    </source>
</evidence>
<name>A0AAW2YWG9_9EUKA</name>